<evidence type="ECO:0000313" key="4">
    <source>
        <dbReference type="WBParaSite" id="PTRK_0001775400.1"/>
    </source>
</evidence>
<dbReference type="AlphaFoldDB" id="A0A0N5A6V9"/>
<dbReference type="Gene3D" id="3.30.70.260">
    <property type="match status" value="1"/>
</dbReference>
<feature type="region of interest" description="Disordered" evidence="1">
    <location>
        <begin position="107"/>
        <end position="197"/>
    </location>
</feature>
<evidence type="ECO:0000259" key="2">
    <source>
        <dbReference type="Pfam" id="PF05209"/>
    </source>
</evidence>
<dbReference type="InterPro" id="IPR007874">
    <property type="entry name" value="MinC_N"/>
</dbReference>
<evidence type="ECO:0000313" key="3">
    <source>
        <dbReference type="Proteomes" id="UP000038045"/>
    </source>
</evidence>
<reference evidence="4" key="1">
    <citation type="submission" date="2017-02" db="UniProtKB">
        <authorList>
            <consortium name="WormBaseParasite"/>
        </authorList>
    </citation>
    <scope>IDENTIFICATION</scope>
</reference>
<feature type="region of interest" description="Disordered" evidence="1">
    <location>
        <begin position="53"/>
        <end position="84"/>
    </location>
</feature>
<protein>
    <submittedName>
        <fullName evidence="4">MinC_N domain-containing protein</fullName>
    </submittedName>
</protein>
<dbReference type="WBParaSite" id="PTRK_0001775400.1">
    <property type="protein sequence ID" value="PTRK_0001775400.1"/>
    <property type="gene ID" value="PTRK_0001775400"/>
</dbReference>
<feature type="compositionally biased region" description="Basic and acidic residues" evidence="1">
    <location>
        <begin position="165"/>
        <end position="188"/>
    </location>
</feature>
<proteinExistence type="predicted"/>
<dbReference type="GO" id="GO:0051302">
    <property type="term" value="P:regulation of cell division"/>
    <property type="evidence" value="ECO:0007669"/>
    <property type="project" value="InterPro"/>
</dbReference>
<dbReference type="Pfam" id="PF05209">
    <property type="entry name" value="MinC_N"/>
    <property type="match status" value="1"/>
</dbReference>
<sequence length="197" mass="21816">MKDAGSFFEDEPVVIDASAIDAPVDWDTLVAALREHKLHPVGIIAHPDHADNAIDSGLPHVELSNPPARPQAQAAPDKEESDCHGAYSCSDLRQGWRGKDHHQRQFCFRPRAARPQDGGHRLRRRPAQPRSDHGLRTPRGVRLRQRGPRRSNPQAGPDQGQAAREPVRAGRLPDPRQGRADPRRRGESTGRAQGHGF</sequence>
<keyword evidence="3" id="KW-1185">Reference proteome</keyword>
<dbReference type="Proteomes" id="UP000038045">
    <property type="component" value="Unplaced"/>
</dbReference>
<organism evidence="3 4">
    <name type="scientific">Parastrongyloides trichosuri</name>
    <name type="common">Possum-specific nematode worm</name>
    <dbReference type="NCBI Taxonomy" id="131310"/>
    <lineage>
        <taxon>Eukaryota</taxon>
        <taxon>Metazoa</taxon>
        <taxon>Ecdysozoa</taxon>
        <taxon>Nematoda</taxon>
        <taxon>Chromadorea</taxon>
        <taxon>Rhabditida</taxon>
        <taxon>Tylenchina</taxon>
        <taxon>Panagrolaimomorpha</taxon>
        <taxon>Strongyloidoidea</taxon>
        <taxon>Strongyloididae</taxon>
        <taxon>Parastrongyloides</taxon>
    </lineage>
</organism>
<evidence type="ECO:0000256" key="1">
    <source>
        <dbReference type="SAM" id="MobiDB-lite"/>
    </source>
</evidence>
<feature type="domain" description="Septum formation inhibitor MinC N-terminal" evidence="2">
    <location>
        <begin position="1"/>
        <end position="40"/>
    </location>
</feature>
<accession>A0A0N5A6V9</accession>
<name>A0A0N5A6V9_PARTI</name>
<feature type="compositionally biased region" description="Basic residues" evidence="1">
    <location>
        <begin position="139"/>
        <end position="149"/>
    </location>
</feature>